<dbReference type="PANTHER" id="PTHR11548">
    <property type="entry name" value="THYMIDYLATE SYNTHASE 1"/>
    <property type="match status" value="1"/>
</dbReference>
<dbReference type="GO" id="GO:0005739">
    <property type="term" value="C:mitochondrion"/>
    <property type="evidence" value="ECO:0007669"/>
    <property type="project" value="TreeGrafter"/>
</dbReference>
<keyword evidence="17" id="KW-1185">Reference proteome</keyword>
<dbReference type="GO" id="GO:0006235">
    <property type="term" value="P:dTTP biosynthetic process"/>
    <property type="evidence" value="ECO:0007669"/>
    <property type="project" value="UniProtKB-UniPathway"/>
</dbReference>
<gene>
    <name evidence="16" type="ORF">G5I_14671</name>
</gene>
<proteinExistence type="inferred from homology"/>
<feature type="transmembrane region" description="Helical" evidence="14">
    <location>
        <begin position="12"/>
        <end position="33"/>
    </location>
</feature>
<dbReference type="CDD" id="cd00351">
    <property type="entry name" value="TS_Pyrimidine_HMase"/>
    <property type="match status" value="1"/>
</dbReference>
<evidence type="ECO:0000256" key="2">
    <source>
        <dbReference type="ARBA" id="ARBA00004992"/>
    </source>
</evidence>
<dbReference type="eggNOG" id="KOG2641">
    <property type="taxonomic scope" value="Eukaryota"/>
</dbReference>
<evidence type="ECO:0000256" key="14">
    <source>
        <dbReference type="SAM" id="Phobius"/>
    </source>
</evidence>
<dbReference type="AlphaFoldDB" id="F4X867"/>
<evidence type="ECO:0000313" key="16">
    <source>
        <dbReference type="EMBL" id="EGI57201.1"/>
    </source>
</evidence>
<evidence type="ECO:0000256" key="1">
    <source>
        <dbReference type="ARBA" id="ARBA00004141"/>
    </source>
</evidence>
<evidence type="ECO:0000256" key="8">
    <source>
        <dbReference type="ARBA" id="ARBA00022692"/>
    </source>
</evidence>
<feature type="transmembrane region" description="Helical" evidence="14">
    <location>
        <begin position="84"/>
        <end position="101"/>
    </location>
</feature>
<dbReference type="Proteomes" id="UP000007755">
    <property type="component" value="Unassembled WGS sequence"/>
</dbReference>
<dbReference type="GO" id="GO:0006231">
    <property type="term" value="P:dTMP biosynthetic process"/>
    <property type="evidence" value="ECO:0007669"/>
    <property type="project" value="InterPro"/>
</dbReference>
<feature type="active site" evidence="13">
    <location>
        <position position="395"/>
    </location>
</feature>
<dbReference type="InParanoid" id="F4X867"/>
<evidence type="ECO:0000256" key="7">
    <source>
        <dbReference type="ARBA" id="ARBA00022679"/>
    </source>
</evidence>
<comment type="pathway">
    <text evidence="2">Pyrimidine metabolism; dTTP biosynthesis.</text>
</comment>
<dbReference type="GO" id="GO:0032259">
    <property type="term" value="P:methylation"/>
    <property type="evidence" value="ECO:0007669"/>
    <property type="project" value="UniProtKB-KW"/>
</dbReference>
<evidence type="ECO:0000313" key="17">
    <source>
        <dbReference type="Proteomes" id="UP000007755"/>
    </source>
</evidence>
<sequence>MASICRRWRLWILPVLTCLYALLIVILVPILLVNSVKNGFKKQDQGALVGGAFVLLALPIAFYEIVQHMIYYTQPRLQKYIIRILWMVPIYAVNAWLGLVFPEGSIYVDSLRECYEAYVIYNFMKYLLAYLNADHQLEHRLEISPQVHHMFPLCCLPDWEMGREFVHMCKHGILQYAAVRPISTLISLYYCIRYMLRGEEMNNGVEVEKSLQETTRDMEQKNGNKEHEEYQYLRLIEKVIQSGAKKSNRTAMDTYSIFGAQMRFSLRDGVFPLLTTKQVFWRAVIEELLWFIKGSTNSKELSDKGIHIWDENGSRAFLDSCDFTDREEGDLGPVYGFQWRHFGAEYKDMHTDYTGQGIDQLKEVIHKVKHSPEDRRIIISAWNPIDIPKMALPPCHTLVQFYVNNGELSTQLYQRSADMGLGVPFNIASYSLLTYMIAHVTGLKPGEFVHTMGDCHVYVNHISALEKQVKREPREFPKLRIVREVKDIDDFITEDFKLIDYNPYSKLYMKMAV</sequence>
<dbReference type="InterPro" id="IPR036926">
    <property type="entry name" value="Thymidate_synth/dCMP_Mease_sf"/>
</dbReference>
<dbReference type="InterPro" id="IPR020940">
    <property type="entry name" value="Thymidylate_synthase_AS"/>
</dbReference>
<keyword evidence="11 14" id="KW-0472">Membrane</keyword>
<keyword evidence="9" id="KW-0545">Nucleotide biosynthesis</keyword>
<dbReference type="NCBIfam" id="NF002497">
    <property type="entry name" value="PRK01827.1-3"/>
    <property type="match status" value="1"/>
</dbReference>
<dbReference type="Pfam" id="PF03619">
    <property type="entry name" value="Solute_trans_a"/>
    <property type="match status" value="1"/>
</dbReference>
<name>F4X867_ACREC</name>
<comment type="similarity">
    <text evidence="3">Belongs to the thymidylate synthase family.</text>
</comment>
<comment type="subcellular location">
    <subcellularLocation>
        <location evidence="1">Membrane</location>
        <topology evidence="1">Multi-pass membrane protein</topology>
    </subcellularLocation>
</comment>
<dbReference type="SUPFAM" id="SSF55831">
    <property type="entry name" value="Thymidylate synthase/dCMP hydroxymethylase"/>
    <property type="match status" value="1"/>
</dbReference>
<keyword evidence="10 14" id="KW-1133">Transmembrane helix</keyword>
<evidence type="ECO:0000256" key="13">
    <source>
        <dbReference type="PROSITE-ProRule" id="PRU10016"/>
    </source>
</evidence>
<dbReference type="eggNOG" id="KOG0673">
    <property type="taxonomic scope" value="Eukaryota"/>
</dbReference>
<reference evidence="16" key="1">
    <citation type="submission" date="2011-02" db="EMBL/GenBank/DDBJ databases">
        <title>The genome of the leaf-cutting ant Acromyrmex echinatior suggests key adaptations to social evolution and fungus farming.</title>
        <authorList>
            <person name="Nygaard S."/>
            <person name="Zhang G."/>
        </authorList>
    </citation>
    <scope>NUCLEOTIDE SEQUENCE</scope>
</reference>
<evidence type="ECO:0000256" key="9">
    <source>
        <dbReference type="ARBA" id="ARBA00022727"/>
    </source>
</evidence>
<dbReference type="GO" id="GO:0016020">
    <property type="term" value="C:membrane"/>
    <property type="evidence" value="ECO:0007669"/>
    <property type="project" value="UniProtKB-SubCell"/>
</dbReference>
<organism evidence="17">
    <name type="scientific">Acromyrmex echinatior</name>
    <name type="common">Panamanian leafcutter ant</name>
    <name type="synonym">Acromyrmex octospinosus echinatior</name>
    <dbReference type="NCBI Taxonomy" id="103372"/>
    <lineage>
        <taxon>Eukaryota</taxon>
        <taxon>Metazoa</taxon>
        <taxon>Ecdysozoa</taxon>
        <taxon>Arthropoda</taxon>
        <taxon>Hexapoda</taxon>
        <taxon>Insecta</taxon>
        <taxon>Pterygota</taxon>
        <taxon>Neoptera</taxon>
        <taxon>Endopterygota</taxon>
        <taxon>Hymenoptera</taxon>
        <taxon>Apocrita</taxon>
        <taxon>Aculeata</taxon>
        <taxon>Formicoidea</taxon>
        <taxon>Formicidae</taxon>
        <taxon>Myrmicinae</taxon>
        <taxon>Acromyrmex</taxon>
    </lineage>
</organism>
<keyword evidence="6" id="KW-0489">Methyltransferase</keyword>
<evidence type="ECO:0000259" key="15">
    <source>
        <dbReference type="Pfam" id="PF00303"/>
    </source>
</evidence>
<accession>F4X867</accession>
<evidence type="ECO:0000256" key="5">
    <source>
        <dbReference type="ARBA" id="ARBA00015931"/>
    </source>
</evidence>
<keyword evidence="8 14" id="KW-0812">Transmembrane</keyword>
<feature type="transmembrane region" description="Helical" evidence="14">
    <location>
        <begin position="45"/>
        <end position="63"/>
    </location>
</feature>
<evidence type="ECO:0000256" key="4">
    <source>
        <dbReference type="ARBA" id="ARBA00011947"/>
    </source>
</evidence>
<dbReference type="Gene3D" id="3.30.572.10">
    <property type="entry name" value="Thymidylate synthase/dCMP hydroxymethylase domain"/>
    <property type="match status" value="1"/>
</dbReference>
<dbReference type="FunFam" id="3.30.572.10:FF:000002">
    <property type="entry name" value="Possible thymidylate synthase"/>
    <property type="match status" value="1"/>
</dbReference>
<evidence type="ECO:0000256" key="3">
    <source>
        <dbReference type="ARBA" id="ARBA00009972"/>
    </source>
</evidence>
<keyword evidence="7" id="KW-0808">Transferase</keyword>
<dbReference type="InterPro" id="IPR005178">
    <property type="entry name" value="Ostalpha/TMEM184C"/>
</dbReference>
<dbReference type="InterPro" id="IPR000398">
    <property type="entry name" value="Thymidylate_synthase"/>
</dbReference>
<dbReference type="Pfam" id="PF00303">
    <property type="entry name" value="Thymidylat_synt"/>
    <property type="match status" value="1"/>
</dbReference>
<comment type="catalytic activity">
    <reaction evidence="12">
        <text>dUMP + (6R)-5,10-methylene-5,6,7,8-tetrahydrofolate = 7,8-dihydrofolate + dTMP</text>
        <dbReference type="Rhea" id="RHEA:12104"/>
        <dbReference type="ChEBI" id="CHEBI:15636"/>
        <dbReference type="ChEBI" id="CHEBI:57451"/>
        <dbReference type="ChEBI" id="CHEBI:63528"/>
        <dbReference type="ChEBI" id="CHEBI:246422"/>
        <dbReference type="EC" id="2.1.1.45"/>
    </reaction>
</comment>
<dbReference type="OrthoDB" id="766at2759"/>
<dbReference type="UniPathway" id="UPA00575"/>
<dbReference type="HAMAP" id="MF_00008">
    <property type="entry name" value="Thymidy_synth_bact"/>
    <property type="match status" value="1"/>
</dbReference>
<evidence type="ECO:0000256" key="11">
    <source>
        <dbReference type="ARBA" id="ARBA00023136"/>
    </source>
</evidence>
<dbReference type="PROSITE" id="PS00091">
    <property type="entry name" value="THYMIDYLATE_SYNTHASE"/>
    <property type="match status" value="1"/>
</dbReference>
<dbReference type="InterPro" id="IPR045097">
    <property type="entry name" value="Thymidate_synth/dCMP_Mease"/>
</dbReference>
<dbReference type="InterPro" id="IPR023451">
    <property type="entry name" value="Thymidate_synth/dCMP_Mease_dom"/>
</dbReference>
<evidence type="ECO:0000256" key="10">
    <source>
        <dbReference type="ARBA" id="ARBA00022989"/>
    </source>
</evidence>
<protein>
    <recommendedName>
        <fullName evidence="5">Thymidylate synthase</fullName>
        <ecNumber evidence="4">2.1.1.45</ecNumber>
    </recommendedName>
</protein>
<evidence type="ECO:0000256" key="6">
    <source>
        <dbReference type="ARBA" id="ARBA00022603"/>
    </source>
</evidence>
<dbReference type="NCBIfam" id="TIGR03284">
    <property type="entry name" value="thym_sym"/>
    <property type="match status" value="1"/>
</dbReference>
<dbReference type="EC" id="2.1.1.45" evidence="4"/>
<evidence type="ECO:0000256" key="12">
    <source>
        <dbReference type="ARBA" id="ARBA00047344"/>
    </source>
</evidence>
<dbReference type="STRING" id="103372.F4X867"/>
<dbReference type="GO" id="GO:0005829">
    <property type="term" value="C:cytosol"/>
    <property type="evidence" value="ECO:0007669"/>
    <property type="project" value="TreeGrafter"/>
</dbReference>
<dbReference type="PRINTS" id="PR00108">
    <property type="entry name" value="THYMDSNTHASE"/>
</dbReference>
<dbReference type="PANTHER" id="PTHR11548:SF2">
    <property type="entry name" value="THYMIDYLATE SYNTHASE"/>
    <property type="match status" value="1"/>
</dbReference>
<dbReference type="SMART" id="SM01417">
    <property type="entry name" value="Solute_trans_a"/>
    <property type="match status" value="1"/>
</dbReference>
<dbReference type="FunCoup" id="F4X867">
    <property type="interactions" value="1229"/>
</dbReference>
<feature type="domain" description="Thymidylate synthase/dCMP hydroxymethylase" evidence="15">
    <location>
        <begin position="231"/>
        <end position="513"/>
    </location>
</feature>
<dbReference type="EMBL" id="GL888932">
    <property type="protein sequence ID" value="EGI57201.1"/>
    <property type="molecule type" value="Genomic_DNA"/>
</dbReference>
<dbReference type="GO" id="GO:0004799">
    <property type="term" value="F:thymidylate synthase activity"/>
    <property type="evidence" value="ECO:0007669"/>
    <property type="project" value="UniProtKB-EC"/>
</dbReference>